<feature type="domain" description="Elongation factor G-binding protein N-terminal" evidence="1">
    <location>
        <begin position="9"/>
        <end position="90"/>
    </location>
</feature>
<sequence>MDKQTIQPFLTVANYHLLEQQLNKILHALTTTKDKNVILAVRGLVDHEITTKLALSTEETKLIEQLFTITDRTQGEAFLTKIKPYVIPFKPLTVSTLKSLFKKEKKLKLPKLEELDFSRICYLAWDDPGTHRKYVVLEQDGQCKAIKGTFSHNIIRGICAVCHRHSDVGLFTTSVKGQAVGTYTNHSNYICADSQTCNEHVTDMDKTLAFFERITQK</sequence>
<keyword evidence="4" id="KW-1185">Reference proteome</keyword>
<feature type="domain" description="Elongation factor G-binding protein C-terminal treble-clef zinc-finger" evidence="2">
    <location>
        <begin position="102"/>
        <end position="204"/>
    </location>
</feature>
<dbReference type="STRING" id="33935.ADM90_09565"/>
<dbReference type="Gene3D" id="1.20.1280.250">
    <property type="match status" value="1"/>
</dbReference>
<evidence type="ECO:0000313" key="4">
    <source>
        <dbReference type="Proteomes" id="UP000037977"/>
    </source>
</evidence>
<protein>
    <submittedName>
        <fullName evidence="3">Fibronectin-binding protein</fullName>
    </submittedName>
</protein>
<dbReference type="EMBL" id="LGCI01000005">
    <property type="protein sequence ID" value="KOY83488.1"/>
    <property type="molecule type" value="Genomic_DNA"/>
</dbReference>
<dbReference type="InterPro" id="IPR038344">
    <property type="entry name" value="EF-G_N_sf"/>
</dbReference>
<dbReference type="InterPro" id="IPR010841">
    <property type="entry name" value="EF-G-binding_N"/>
</dbReference>
<reference evidence="3 4" key="1">
    <citation type="submission" date="2015-07" db="EMBL/GenBank/DDBJ databases">
        <title>Genome sequencing project for genomic taxonomy and phylogenomics of Bacillus-like bacteria.</title>
        <authorList>
            <person name="Liu B."/>
            <person name="Wang J."/>
            <person name="Zhu Y."/>
            <person name="Liu G."/>
            <person name="Chen Q."/>
            <person name="Chen Z."/>
            <person name="Che J."/>
            <person name="Ge C."/>
            <person name="Shi H."/>
            <person name="Pan Z."/>
            <person name="Liu X."/>
        </authorList>
    </citation>
    <scope>NUCLEOTIDE SEQUENCE [LARGE SCALE GENOMIC DNA]</scope>
    <source>
        <strain evidence="3 4">DSM 54</strain>
    </source>
</reference>
<dbReference type="AlphaFoldDB" id="A0A0M9DKV0"/>
<name>A0A0M9DKV0_9BACI</name>
<dbReference type="Proteomes" id="UP000037977">
    <property type="component" value="Unassembled WGS sequence"/>
</dbReference>
<organism evidence="3 4">
    <name type="scientific">Lysinibacillus macroides</name>
    <dbReference type="NCBI Taxonomy" id="33935"/>
    <lineage>
        <taxon>Bacteria</taxon>
        <taxon>Bacillati</taxon>
        <taxon>Bacillota</taxon>
        <taxon>Bacilli</taxon>
        <taxon>Bacillales</taxon>
        <taxon>Bacillaceae</taxon>
        <taxon>Lysinibacillus</taxon>
    </lineage>
</organism>
<comment type="caution">
    <text evidence="3">The sequence shown here is derived from an EMBL/GenBank/DDBJ whole genome shotgun (WGS) entry which is preliminary data.</text>
</comment>
<dbReference type="OrthoDB" id="1891078at2"/>
<dbReference type="Pfam" id="PF07299">
    <property type="entry name" value="EF-G-binding_N"/>
    <property type="match status" value="1"/>
</dbReference>
<dbReference type="CDD" id="cd16342">
    <property type="entry name" value="FusC_FusB"/>
    <property type="match status" value="1"/>
</dbReference>
<dbReference type="PATRIC" id="fig|33935.3.peg.1414"/>
<accession>A0A0M9DKV0</accession>
<dbReference type="Pfam" id="PF16571">
    <property type="entry name" value="FBP_C"/>
    <property type="match status" value="1"/>
</dbReference>
<proteinExistence type="predicted"/>
<evidence type="ECO:0000259" key="1">
    <source>
        <dbReference type="Pfam" id="PF07299"/>
    </source>
</evidence>
<dbReference type="InterPro" id="IPR032330">
    <property type="entry name" value="EF-G-binding_C"/>
</dbReference>
<gene>
    <name evidence="3" type="ORF">ADM90_09565</name>
</gene>
<evidence type="ECO:0000313" key="3">
    <source>
        <dbReference type="EMBL" id="KOY83488.1"/>
    </source>
</evidence>
<evidence type="ECO:0000259" key="2">
    <source>
        <dbReference type="Pfam" id="PF16571"/>
    </source>
</evidence>
<dbReference type="RefSeq" id="WP_053994733.1">
    <property type="nucleotide sequence ID" value="NZ_CP065643.1"/>
</dbReference>